<name>A0A0F8A5G1_9HYPO</name>
<dbReference type="PANTHER" id="PTHR21339">
    <property type="entry name" value="RADICAL S-ADENOSYL METHIONINE DOMAIN-CONTAINING PROTEIN 2"/>
    <property type="match status" value="1"/>
</dbReference>
<dbReference type="InterPro" id="IPR006638">
    <property type="entry name" value="Elp3/MiaA/NifB-like_rSAM"/>
</dbReference>
<dbReference type="InterPro" id="IPR007197">
    <property type="entry name" value="rSAM"/>
</dbReference>
<dbReference type="AlphaFoldDB" id="A0A0F8A5G1"/>
<keyword evidence="2" id="KW-0004">4Fe-4S</keyword>
<keyword evidence="5" id="KW-0408">Iron</keyword>
<dbReference type="GO" id="GO:0051539">
    <property type="term" value="F:4 iron, 4 sulfur cluster binding"/>
    <property type="evidence" value="ECO:0007669"/>
    <property type="project" value="UniProtKB-KW"/>
</dbReference>
<dbReference type="InterPro" id="IPR058240">
    <property type="entry name" value="rSAM_sf"/>
</dbReference>
<dbReference type="InterPro" id="IPR051196">
    <property type="entry name" value="RSAD2/Viperin_antiviral"/>
</dbReference>
<dbReference type="CDD" id="cd01335">
    <property type="entry name" value="Radical_SAM"/>
    <property type="match status" value="1"/>
</dbReference>
<protein>
    <submittedName>
        <fullName evidence="11">Radical S-adenosyl methionine-containing protein 2</fullName>
    </submittedName>
</protein>
<dbReference type="OrthoDB" id="549750at2759"/>
<keyword evidence="3" id="KW-0949">S-adenosyl-L-methionine</keyword>
<keyword evidence="7" id="KW-0051">Antiviral defense</keyword>
<dbReference type="SFLD" id="SFLDS00029">
    <property type="entry name" value="Radical_SAM"/>
    <property type="match status" value="1"/>
</dbReference>
<dbReference type="Pfam" id="PF04055">
    <property type="entry name" value="Radical_SAM"/>
    <property type="match status" value="1"/>
</dbReference>
<evidence type="ECO:0000313" key="11">
    <source>
        <dbReference type="EMBL" id="KJZ75269.1"/>
    </source>
</evidence>
<evidence type="ECO:0000256" key="9">
    <source>
        <dbReference type="SAM" id="Phobius"/>
    </source>
</evidence>
<dbReference type="GO" id="GO:0046872">
    <property type="term" value="F:metal ion binding"/>
    <property type="evidence" value="ECO:0007669"/>
    <property type="project" value="UniProtKB-KW"/>
</dbReference>
<evidence type="ECO:0000313" key="12">
    <source>
        <dbReference type="Proteomes" id="UP000054481"/>
    </source>
</evidence>
<feature type="domain" description="Radical SAM core" evidence="10">
    <location>
        <begin position="26"/>
        <end position="239"/>
    </location>
</feature>
<gene>
    <name evidence="11" type="ORF">HIM_05463</name>
</gene>
<dbReference type="Proteomes" id="UP000054481">
    <property type="component" value="Unassembled WGS sequence"/>
</dbReference>
<evidence type="ECO:0000256" key="3">
    <source>
        <dbReference type="ARBA" id="ARBA00022691"/>
    </source>
</evidence>
<evidence type="ECO:0000256" key="5">
    <source>
        <dbReference type="ARBA" id="ARBA00023004"/>
    </source>
</evidence>
<proteinExistence type="predicted"/>
<reference evidence="11 12" key="1">
    <citation type="journal article" date="2014" name="Genome Biol. Evol.">
        <title>Comparative genomics and transcriptomics analyses reveal divergent lifestyle features of nematode endoparasitic fungus Hirsutella minnesotensis.</title>
        <authorList>
            <person name="Lai Y."/>
            <person name="Liu K."/>
            <person name="Zhang X."/>
            <person name="Zhang X."/>
            <person name="Li K."/>
            <person name="Wang N."/>
            <person name="Shu C."/>
            <person name="Wu Y."/>
            <person name="Wang C."/>
            <person name="Bushley K.E."/>
            <person name="Xiang M."/>
            <person name="Liu X."/>
        </authorList>
    </citation>
    <scope>NUCLEOTIDE SEQUENCE [LARGE SCALE GENOMIC DNA]</scope>
    <source>
        <strain evidence="11 12">3608</strain>
    </source>
</reference>
<keyword evidence="6" id="KW-0411">Iron-sulfur</keyword>
<evidence type="ECO:0000256" key="6">
    <source>
        <dbReference type="ARBA" id="ARBA00023014"/>
    </source>
</evidence>
<dbReference type="PANTHER" id="PTHR21339:SF0">
    <property type="entry name" value="S-ADENOSYLMETHIONINE-DEPENDENT NUCLEOTIDE DEHYDRATASE RSAD2"/>
    <property type="match status" value="1"/>
</dbReference>
<dbReference type="PROSITE" id="PS51918">
    <property type="entry name" value="RADICAL_SAM"/>
    <property type="match status" value="1"/>
</dbReference>
<feature type="transmembrane region" description="Helical" evidence="9">
    <location>
        <begin position="6"/>
        <end position="23"/>
    </location>
</feature>
<evidence type="ECO:0000256" key="8">
    <source>
        <dbReference type="ARBA" id="ARBA00023128"/>
    </source>
</evidence>
<keyword evidence="9" id="KW-1133">Transmembrane helix</keyword>
<keyword evidence="9" id="KW-0812">Transmembrane</keyword>
<accession>A0A0F8A5G1</accession>
<dbReference type="SFLD" id="SFLDG01067">
    <property type="entry name" value="SPASM/twitch_domain_containing"/>
    <property type="match status" value="1"/>
</dbReference>
<evidence type="ECO:0000256" key="2">
    <source>
        <dbReference type="ARBA" id="ARBA00022485"/>
    </source>
</evidence>
<dbReference type="GO" id="GO:0051607">
    <property type="term" value="P:defense response to virus"/>
    <property type="evidence" value="ECO:0007669"/>
    <property type="project" value="UniProtKB-KW"/>
</dbReference>
<keyword evidence="8" id="KW-0496">Mitochondrion</keyword>
<dbReference type="Gene3D" id="3.20.20.70">
    <property type="entry name" value="Aldolase class I"/>
    <property type="match status" value="1"/>
</dbReference>
<evidence type="ECO:0000256" key="4">
    <source>
        <dbReference type="ARBA" id="ARBA00022723"/>
    </source>
</evidence>
<dbReference type="SUPFAM" id="SSF102114">
    <property type="entry name" value="Radical SAM enzymes"/>
    <property type="match status" value="1"/>
</dbReference>
<dbReference type="GO" id="GO:0003824">
    <property type="term" value="F:catalytic activity"/>
    <property type="evidence" value="ECO:0007669"/>
    <property type="project" value="InterPro"/>
</dbReference>
<dbReference type="SFLD" id="SFLDF00318">
    <property type="entry name" value="Viperin"/>
    <property type="match status" value="1"/>
</dbReference>
<keyword evidence="9" id="KW-0472">Membrane</keyword>
<keyword evidence="12" id="KW-1185">Reference proteome</keyword>
<keyword evidence="4" id="KW-0479">Metal-binding</keyword>
<evidence type="ECO:0000259" key="10">
    <source>
        <dbReference type="PROSITE" id="PS51918"/>
    </source>
</evidence>
<sequence length="330" mass="38046">MPIALTYLIAYIILLMCAIVCVVRRHGTKKVVPLSVNYHFTRRCNKECGFCFHTAKTSFILSEPAAKRGLSLLKRAGMRKLNFAGGEPFLYPKFLGSLVQYGKEVLDIESISIVTNGSLVREDWLRRYGSYLDIMAVSCDSFNEDANIRIGRGSGDNVAQLFKLRDWCRQYGIKFKLNTVVCRDNVDENMSARVAELEPFRWKCFQVLKVEGENDSDKTLRDVRRFEISDDEFAAFCGKHRHLKCFVPESNRVMAHSYLLLDEYMRFLRGDNKNTTSKTILDIGIERALEAVYWDKESFQERGGVYDWTRHQLDTSDCGRECGGEKNLEW</sequence>
<dbReference type="EMBL" id="KQ030519">
    <property type="protein sequence ID" value="KJZ75269.1"/>
    <property type="molecule type" value="Genomic_DNA"/>
</dbReference>
<dbReference type="NCBIfam" id="NF038283">
    <property type="entry name" value="viperin_w_prok"/>
    <property type="match status" value="1"/>
</dbReference>
<comment type="cofactor">
    <cofactor evidence="1">
        <name>[4Fe-4S] cluster</name>
        <dbReference type="ChEBI" id="CHEBI:49883"/>
    </cofactor>
</comment>
<organism evidence="11 12">
    <name type="scientific">Hirsutella minnesotensis 3608</name>
    <dbReference type="NCBI Taxonomy" id="1043627"/>
    <lineage>
        <taxon>Eukaryota</taxon>
        <taxon>Fungi</taxon>
        <taxon>Dikarya</taxon>
        <taxon>Ascomycota</taxon>
        <taxon>Pezizomycotina</taxon>
        <taxon>Sordariomycetes</taxon>
        <taxon>Hypocreomycetidae</taxon>
        <taxon>Hypocreales</taxon>
        <taxon>Ophiocordycipitaceae</taxon>
        <taxon>Hirsutella</taxon>
    </lineage>
</organism>
<dbReference type="SMART" id="SM00729">
    <property type="entry name" value="Elp3"/>
    <property type="match status" value="1"/>
</dbReference>
<evidence type="ECO:0000256" key="1">
    <source>
        <dbReference type="ARBA" id="ARBA00001966"/>
    </source>
</evidence>
<dbReference type="InterPro" id="IPR013785">
    <property type="entry name" value="Aldolase_TIM"/>
</dbReference>
<dbReference type="SFLD" id="SFLDG01088">
    <property type="entry name" value="antiviral_proteins"/>
    <property type="match status" value="1"/>
</dbReference>
<evidence type="ECO:0000256" key="7">
    <source>
        <dbReference type="ARBA" id="ARBA00023118"/>
    </source>
</evidence>